<dbReference type="PANTHER" id="PTHR21621">
    <property type="entry name" value="RIBOSOMAL PROTEIN S6 MODIFICATION PROTEIN"/>
    <property type="match status" value="1"/>
</dbReference>
<dbReference type="EMBL" id="QRDW01000016">
    <property type="protein sequence ID" value="RED44169.1"/>
    <property type="molecule type" value="Genomic_DNA"/>
</dbReference>
<dbReference type="InterPro" id="IPR013651">
    <property type="entry name" value="ATP-grasp_RimK-type"/>
</dbReference>
<comment type="caution">
    <text evidence="3">The sequence shown here is derived from an EMBL/GenBank/DDBJ whole genome shotgun (WGS) entry which is preliminary data.</text>
</comment>
<dbReference type="GO" id="GO:0005524">
    <property type="term" value="F:ATP binding"/>
    <property type="evidence" value="ECO:0007669"/>
    <property type="project" value="UniProtKB-UniRule"/>
</dbReference>
<sequence>MARYTIIVDRMSDWKWPMEGLNLMTAETFLTQTGKARNQTTRVINLCRNYKYLSAGYYCSLLAEARGQIPMPTVADVLILQEKNQYSDSLPELDAILNKTVKRLTEPPEGTFQLTVLFGRATDSRFKKLADVCFDIFRYPAMRLEIRFGSRWKIHTIRPLGLHQIQEEEGPIFKEALLSYTRLRKQPSGERPPALYSLAILVEPEEALPPSDQAALDRFIRIGQSMRMEVEIITRKDYRRIPEFDALFIRTNTNINHYTYEFARKAEQEGLAVIDDPSSILHCTNKVYLHEILETHKIPAPRSRTINRANFGPELVAELERDMGYPIILKIPDGSFSRGMYKAENAEQVLRHGAELLEHSRLILAQEFVYTKFDWRVGLLRGEPLYVCQYMMSGKHWQIVNHKADGSFRQGSFKTFAVDEAPAQVIRVAKQAAALMGDGLYGVDVKETEKGILVIEVNDNPSLDHGVEDKVIKDTLYRSILEEFIRRIETRH</sequence>
<dbReference type="Pfam" id="PF14401">
    <property type="entry name" value="RLAN"/>
    <property type="match status" value="1"/>
</dbReference>
<dbReference type="GO" id="GO:0046872">
    <property type="term" value="F:metal ion binding"/>
    <property type="evidence" value="ECO:0007669"/>
    <property type="project" value="InterPro"/>
</dbReference>
<name>A0A3D9H3U8_9PROT</name>
<dbReference type="OrthoDB" id="9800957at2"/>
<keyword evidence="1" id="KW-0547">Nucleotide-binding</keyword>
<evidence type="ECO:0000313" key="4">
    <source>
        <dbReference type="Proteomes" id="UP000256845"/>
    </source>
</evidence>
<organism evidence="3 4">
    <name type="scientific">Aestuariispira insulae</name>
    <dbReference type="NCBI Taxonomy" id="1461337"/>
    <lineage>
        <taxon>Bacteria</taxon>
        <taxon>Pseudomonadati</taxon>
        <taxon>Pseudomonadota</taxon>
        <taxon>Alphaproteobacteria</taxon>
        <taxon>Rhodospirillales</taxon>
        <taxon>Kiloniellaceae</taxon>
        <taxon>Aestuariispira</taxon>
    </lineage>
</organism>
<dbReference type="PROSITE" id="PS50975">
    <property type="entry name" value="ATP_GRASP"/>
    <property type="match status" value="1"/>
</dbReference>
<dbReference type="SUPFAM" id="SSF56059">
    <property type="entry name" value="Glutathione synthetase ATP-binding domain-like"/>
    <property type="match status" value="1"/>
</dbReference>
<dbReference type="GO" id="GO:0018169">
    <property type="term" value="F:ribosomal S6-glutamic acid ligase activity"/>
    <property type="evidence" value="ECO:0007669"/>
    <property type="project" value="TreeGrafter"/>
</dbReference>
<dbReference type="AlphaFoldDB" id="A0A3D9H3U8"/>
<keyword evidence="1" id="KW-0067">ATP-binding</keyword>
<dbReference type="Pfam" id="PF08443">
    <property type="entry name" value="RimK"/>
    <property type="match status" value="1"/>
</dbReference>
<evidence type="ECO:0000313" key="3">
    <source>
        <dbReference type="EMBL" id="RED44169.1"/>
    </source>
</evidence>
<evidence type="ECO:0000256" key="1">
    <source>
        <dbReference type="PROSITE-ProRule" id="PRU00409"/>
    </source>
</evidence>
<dbReference type="Gene3D" id="3.30.470.20">
    <property type="entry name" value="ATP-grasp fold, B domain"/>
    <property type="match status" value="1"/>
</dbReference>
<protein>
    <submittedName>
        <fullName evidence="3">Glutathione synthase/RimK-type ligase-like ATP-grasp enzyme</fullName>
    </submittedName>
</protein>
<keyword evidence="3" id="KW-0436">Ligase</keyword>
<dbReference type="InterPro" id="IPR025839">
    <property type="entry name" value="RLAN_dom"/>
</dbReference>
<dbReference type="Proteomes" id="UP000256845">
    <property type="component" value="Unassembled WGS sequence"/>
</dbReference>
<dbReference type="GO" id="GO:0005737">
    <property type="term" value="C:cytoplasm"/>
    <property type="evidence" value="ECO:0007669"/>
    <property type="project" value="TreeGrafter"/>
</dbReference>
<accession>A0A3D9H3U8</accession>
<proteinExistence type="predicted"/>
<keyword evidence="4" id="KW-1185">Reference proteome</keyword>
<evidence type="ECO:0000259" key="2">
    <source>
        <dbReference type="PROSITE" id="PS50975"/>
    </source>
</evidence>
<dbReference type="InterPro" id="IPR011761">
    <property type="entry name" value="ATP-grasp"/>
</dbReference>
<dbReference type="RefSeq" id="WP_115939199.1">
    <property type="nucleotide sequence ID" value="NZ_QRDW01000016.1"/>
</dbReference>
<dbReference type="PANTHER" id="PTHR21621:SF0">
    <property type="entry name" value="BETA-CITRYLGLUTAMATE SYNTHASE B-RELATED"/>
    <property type="match status" value="1"/>
</dbReference>
<feature type="domain" description="ATP-grasp" evidence="2">
    <location>
        <begin position="290"/>
        <end position="489"/>
    </location>
</feature>
<reference evidence="3 4" key="1">
    <citation type="submission" date="2018-07" db="EMBL/GenBank/DDBJ databases">
        <title>Genomic Encyclopedia of Type Strains, Phase III (KMG-III): the genomes of soil and plant-associated and newly described type strains.</title>
        <authorList>
            <person name="Whitman W."/>
        </authorList>
    </citation>
    <scope>NUCLEOTIDE SEQUENCE [LARGE SCALE GENOMIC DNA]</scope>
    <source>
        <strain evidence="3 4">CECT 8488</strain>
    </source>
</reference>
<gene>
    <name evidence="3" type="ORF">DFP90_11610</name>
</gene>
<dbReference type="GO" id="GO:0009432">
    <property type="term" value="P:SOS response"/>
    <property type="evidence" value="ECO:0007669"/>
    <property type="project" value="TreeGrafter"/>
</dbReference>
<dbReference type="Gene3D" id="3.40.50.20">
    <property type="match status" value="1"/>
</dbReference>